<gene>
    <name evidence="2" type="ORF">L596_020954</name>
</gene>
<dbReference type="Proteomes" id="UP000298663">
    <property type="component" value="Unassembled WGS sequence"/>
</dbReference>
<evidence type="ECO:0000313" key="2">
    <source>
        <dbReference type="EMBL" id="TKR73669.1"/>
    </source>
</evidence>
<feature type="transmembrane region" description="Helical" evidence="1">
    <location>
        <begin position="43"/>
        <end position="66"/>
    </location>
</feature>
<protein>
    <recommendedName>
        <fullName evidence="4">7TM GPCR serpentine receptor class x (Srx) domain-containing protein</fullName>
    </recommendedName>
</protein>
<dbReference type="SUPFAM" id="SSF81321">
    <property type="entry name" value="Family A G protein-coupled receptor-like"/>
    <property type="match status" value="1"/>
</dbReference>
<keyword evidence="1" id="KW-0472">Membrane</keyword>
<evidence type="ECO:0000256" key="1">
    <source>
        <dbReference type="SAM" id="Phobius"/>
    </source>
</evidence>
<comment type="caution">
    <text evidence="2">The sequence shown here is derived from an EMBL/GenBank/DDBJ whole genome shotgun (WGS) entry which is preliminary data.</text>
</comment>
<sequence>MDLSTTIAGYVFLIFSVIVFGLNGLLLWILVKHKEFSARTYTIMKSICVATMAEALALGFGGVAVIMVKKIPLFLEKIFGAFVIAGWIQALALYFTLSLDRFLFLCLFALKWHL</sequence>
<organism evidence="2 3">
    <name type="scientific">Steinernema carpocapsae</name>
    <name type="common">Entomopathogenic nematode</name>
    <dbReference type="NCBI Taxonomy" id="34508"/>
    <lineage>
        <taxon>Eukaryota</taxon>
        <taxon>Metazoa</taxon>
        <taxon>Ecdysozoa</taxon>
        <taxon>Nematoda</taxon>
        <taxon>Chromadorea</taxon>
        <taxon>Rhabditida</taxon>
        <taxon>Tylenchina</taxon>
        <taxon>Panagrolaimomorpha</taxon>
        <taxon>Strongyloidoidea</taxon>
        <taxon>Steinernematidae</taxon>
        <taxon>Steinernema</taxon>
    </lineage>
</organism>
<feature type="transmembrane region" description="Helical" evidence="1">
    <location>
        <begin position="6"/>
        <end position="31"/>
    </location>
</feature>
<feature type="transmembrane region" description="Helical" evidence="1">
    <location>
        <begin position="78"/>
        <end position="97"/>
    </location>
</feature>
<evidence type="ECO:0008006" key="4">
    <source>
        <dbReference type="Google" id="ProtNLM"/>
    </source>
</evidence>
<keyword evidence="3" id="KW-1185">Reference proteome</keyword>
<proteinExistence type="predicted"/>
<reference evidence="2 3" key="2">
    <citation type="journal article" date="2019" name="G3 (Bethesda)">
        <title>Hybrid Assembly of the Genome of the Entomopathogenic Nematode Steinernema carpocapsae Identifies the X-Chromosome.</title>
        <authorList>
            <person name="Serra L."/>
            <person name="Macchietto M."/>
            <person name="Macias-Munoz A."/>
            <person name="McGill C.J."/>
            <person name="Rodriguez I.M."/>
            <person name="Rodriguez B."/>
            <person name="Murad R."/>
            <person name="Mortazavi A."/>
        </authorList>
    </citation>
    <scope>NUCLEOTIDE SEQUENCE [LARGE SCALE GENOMIC DNA]</scope>
    <source>
        <strain evidence="2 3">ALL</strain>
    </source>
</reference>
<name>A0A4U5MV24_STECR</name>
<evidence type="ECO:0000313" key="3">
    <source>
        <dbReference type="Proteomes" id="UP000298663"/>
    </source>
</evidence>
<accession>A0A4U5MV24</accession>
<dbReference type="EMBL" id="AZBU02000006">
    <property type="protein sequence ID" value="TKR73669.1"/>
    <property type="molecule type" value="Genomic_DNA"/>
</dbReference>
<reference evidence="2 3" key="1">
    <citation type="journal article" date="2015" name="Genome Biol.">
        <title>Comparative genomics of Steinernema reveals deeply conserved gene regulatory networks.</title>
        <authorList>
            <person name="Dillman A.R."/>
            <person name="Macchietto M."/>
            <person name="Porter C.F."/>
            <person name="Rogers A."/>
            <person name="Williams B."/>
            <person name="Antoshechkin I."/>
            <person name="Lee M.M."/>
            <person name="Goodwin Z."/>
            <person name="Lu X."/>
            <person name="Lewis E.E."/>
            <person name="Goodrich-Blair H."/>
            <person name="Stock S.P."/>
            <person name="Adams B.J."/>
            <person name="Sternberg P.W."/>
            <person name="Mortazavi A."/>
        </authorList>
    </citation>
    <scope>NUCLEOTIDE SEQUENCE [LARGE SCALE GENOMIC DNA]</scope>
    <source>
        <strain evidence="2 3">ALL</strain>
    </source>
</reference>
<keyword evidence="1" id="KW-1133">Transmembrane helix</keyword>
<keyword evidence="1" id="KW-0812">Transmembrane</keyword>
<dbReference type="AlphaFoldDB" id="A0A4U5MV24"/>